<protein>
    <submittedName>
        <fullName evidence="4">Ribosomal-protein-alanine N-acetyltransferase</fullName>
    </submittedName>
</protein>
<keyword evidence="1 4" id="KW-0808">Transferase</keyword>
<dbReference type="Proteomes" id="UP000199180">
    <property type="component" value="Unassembled WGS sequence"/>
</dbReference>
<gene>
    <name evidence="4" type="ORF">SAMN04489858_10732</name>
</gene>
<proteinExistence type="predicted"/>
<evidence type="ECO:0000256" key="1">
    <source>
        <dbReference type="ARBA" id="ARBA00022679"/>
    </source>
</evidence>
<keyword evidence="5" id="KW-1185">Reference proteome</keyword>
<reference evidence="4 5" key="1">
    <citation type="submission" date="2016-10" db="EMBL/GenBank/DDBJ databases">
        <authorList>
            <person name="de Groot N.N."/>
        </authorList>
    </citation>
    <scope>NUCLEOTIDE SEQUENCE [LARGE SCALE GENOMIC DNA]</scope>
    <source>
        <strain evidence="4 5">DSM 17862</strain>
    </source>
</reference>
<dbReference type="CDD" id="cd04301">
    <property type="entry name" value="NAT_SF"/>
    <property type="match status" value="1"/>
</dbReference>
<accession>A0A1I0FTX5</accession>
<dbReference type="SUPFAM" id="SSF55729">
    <property type="entry name" value="Acyl-CoA N-acyltransferases (Nat)"/>
    <property type="match status" value="1"/>
</dbReference>
<name>A0A1I0FTX5_9RHOB</name>
<organism evidence="4 5">
    <name type="scientific">Paracoccus homiensis</name>
    <dbReference type="NCBI Taxonomy" id="364199"/>
    <lineage>
        <taxon>Bacteria</taxon>
        <taxon>Pseudomonadati</taxon>
        <taxon>Pseudomonadota</taxon>
        <taxon>Alphaproteobacteria</taxon>
        <taxon>Rhodobacterales</taxon>
        <taxon>Paracoccaceae</taxon>
        <taxon>Paracoccus</taxon>
    </lineage>
</organism>
<dbReference type="STRING" id="364199.SAMN04489858_10732"/>
<evidence type="ECO:0000313" key="4">
    <source>
        <dbReference type="EMBL" id="SET61123.1"/>
    </source>
</evidence>
<dbReference type="OrthoDB" id="9804026at2"/>
<sequence length="132" mass="14485">MTPDDLAALHARCFTVPRPWNADEFAELLASPRCFLLTRGAGFLLARVIADEAELLTLAVAPEHRRDGLGRALTAEFAATSRRMQACEAFLEVAADNDAAKALYLAQGWRIAGRRPRYYGPTTDALILRLGL</sequence>
<evidence type="ECO:0000256" key="2">
    <source>
        <dbReference type="ARBA" id="ARBA00023315"/>
    </source>
</evidence>
<dbReference type="AlphaFoldDB" id="A0A1I0FTX5"/>
<dbReference type="InterPro" id="IPR000182">
    <property type="entry name" value="GNAT_dom"/>
</dbReference>
<dbReference type="InterPro" id="IPR016181">
    <property type="entry name" value="Acyl_CoA_acyltransferase"/>
</dbReference>
<dbReference type="GO" id="GO:0016747">
    <property type="term" value="F:acyltransferase activity, transferring groups other than amino-acyl groups"/>
    <property type="evidence" value="ECO:0007669"/>
    <property type="project" value="InterPro"/>
</dbReference>
<dbReference type="EMBL" id="FOHO01000007">
    <property type="protein sequence ID" value="SET61123.1"/>
    <property type="molecule type" value="Genomic_DNA"/>
</dbReference>
<dbReference type="RefSeq" id="WP_090734848.1">
    <property type="nucleotide sequence ID" value="NZ_FOHO01000007.1"/>
</dbReference>
<dbReference type="Gene3D" id="3.40.630.30">
    <property type="match status" value="1"/>
</dbReference>
<dbReference type="PANTHER" id="PTHR43420">
    <property type="entry name" value="ACETYLTRANSFERASE"/>
    <property type="match status" value="1"/>
</dbReference>
<dbReference type="InterPro" id="IPR050680">
    <property type="entry name" value="YpeA/RimI_acetyltransf"/>
</dbReference>
<dbReference type="Pfam" id="PF00583">
    <property type="entry name" value="Acetyltransf_1"/>
    <property type="match status" value="1"/>
</dbReference>
<feature type="domain" description="N-acetyltransferase" evidence="3">
    <location>
        <begin position="1"/>
        <end position="132"/>
    </location>
</feature>
<dbReference type="PANTHER" id="PTHR43420:SF12">
    <property type="entry name" value="N-ACETYLTRANSFERASE DOMAIN-CONTAINING PROTEIN"/>
    <property type="match status" value="1"/>
</dbReference>
<evidence type="ECO:0000313" key="5">
    <source>
        <dbReference type="Proteomes" id="UP000199180"/>
    </source>
</evidence>
<dbReference type="PROSITE" id="PS51186">
    <property type="entry name" value="GNAT"/>
    <property type="match status" value="1"/>
</dbReference>
<evidence type="ECO:0000259" key="3">
    <source>
        <dbReference type="PROSITE" id="PS51186"/>
    </source>
</evidence>
<keyword evidence="2" id="KW-0012">Acyltransferase</keyword>